<dbReference type="GO" id="GO:0034039">
    <property type="term" value="F:8-oxo-7,8-dihydroguanine DNA N-glycosylase activity"/>
    <property type="evidence" value="ECO:0007669"/>
    <property type="project" value="TreeGrafter"/>
</dbReference>
<dbReference type="Gene3D" id="1.10.1670.10">
    <property type="entry name" value="Helix-hairpin-Helix base-excision DNA repair enzymes (C-terminal)"/>
    <property type="match status" value="1"/>
</dbReference>
<dbReference type="InterPro" id="IPR000445">
    <property type="entry name" value="HhH_motif"/>
</dbReference>
<dbReference type="GO" id="GO:0000701">
    <property type="term" value="F:purine-specific mismatch base pair DNA N-glycosylase activity"/>
    <property type="evidence" value="ECO:0007669"/>
    <property type="project" value="UniProtKB-EC"/>
</dbReference>
<name>A0A177W7X3_BATDL</name>
<dbReference type="InterPro" id="IPR003651">
    <property type="entry name" value="Endonuclease3_FeS-loop_motif"/>
</dbReference>
<evidence type="ECO:0000256" key="9">
    <source>
        <dbReference type="ARBA" id="ARBA00023004"/>
    </source>
</evidence>
<dbReference type="VEuPathDB" id="FungiDB:BDEG_20078"/>
<accession>A0A177W7X3</accession>
<evidence type="ECO:0000256" key="7">
    <source>
        <dbReference type="ARBA" id="ARBA00022763"/>
    </source>
</evidence>
<dbReference type="PANTHER" id="PTHR42944:SF1">
    <property type="entry name" value="ADENINE DNA GLYCOSYLASE"/>
    <property type="match status" value="1"/>
</dbReference>
<keyword evidence="8" id="KW-0378">Hydrolase</keyword>
<dbReference type="InterPro" id="IPR011257">
    <property type="entry name" value="DNA_glycosylase"/>
</dbReference>
<dbReference type="AlphaFoldDB" id="A0A177W7X3"/>
<evidence type="ECO:0000259" key="14">
    <source>
        <dbReference type="SMART" id="SM00478"/>
    </source>
</evidence>
<dbReference type="GO" id="GO:0006298">
    <property type="term" value="P:mismatch repair"/>
    <property type="evidence" value="ECO:0007669"/>
    <property type="project" value="TreeGrafter"/>
</dbReference>
<dbReference type="Proteomes" id="UP000077115">
    <property type="component" value="Unassembled WGS sequence"/>
</dbReference>
<evidence type="ECO:0000256" key="11">
    <source>
        <dbReference type="ARBA" id="ARBA00023204"/>
    </source>
</evidence>
<feature type="domain" description="HhH-GPD" evidence="14">
    <location>
        <begin position="17"/>
        <end position="166"/>
    </location>
</feature>
<comment type="catalytic activity">
    <reaction evidence="1 13">
        <text>Hydrolyzes free adenine bases from 7,8-dihydro-8-oxoguanine:adenine mismatched double-stranded DNA, leaving an apurinic site.</text>
        <dbReference type="EC" id="3.2.2.31"/>
    </reaction>
</comment>
<evidence type="ECO:0000256" key="12">
    <source>
        <dbReference type="ARBA" id="ARBA00023295"/>
    </source>
</evidence>
<protein>
    <recommendedName>
        <fullName evidence="4 13">Adenine DNA glycosylase</fullName>
        <ecNumber evidence="3 13">3.2.2.31</ecNumber>
    </recommendedName>
</protein>
<dbReference type="GO" id="GO:0051539">
    <property type="term" value="F:4 iron, 4 sulfur cluster binding"/>
    <property type="evidence" value="ECO:0007669"/>
    <property type="project" value="UniProtKB-UniRule"/>
</dbReference>
<comment type="function">
    <text evidence="13">Adenine glycosylase active on G-A mispairs.</text>
</comment>
<gene>
    <name evidence="15" type="ORF">BDEG_20078</name>
</gene>
<keyword evidence="10" id="KW-0411">Iron-sulfur</keyword>
<evidence type="ECO:0000256" key="4">
    <source>
        <dbReference type="ARBA" id="ARBA00022023"/>
    </source>
</evidence>
<keyword evidence="9 13" id="KW-0408">Iron</keyword>
<dbReference type="EC" id="3.2.2.31" evidence="3 13"/>
<evidence type="ECO:0000256" key="1">
    <source>
        <dbReference type="ARBA" id="ARBA00000843"/>
    </source>
</evidence>
<evidence type="ECO:0000313" key="15">
    <source>
        <dbReference type="EMBL" id="OAJ35846.1"/>
    </source>
</evidence>
<evidence type="ECO:0000256" key="6">
    <source>
        <dbReference type="ARBA" id="ARBA00022723"/>
    </source>
</evidence>
<comment type="similarity">
    <text evidence="2 13">Belongs to the Nth/MutY family.</text>
</comment>
<keyword evidence="11" id="KW-0234">DNA repair</keyword>
<evidence type="ECO:0000256" key="8">
    <source>
        <dbReference type="ARBA" id="ARBA00022801"/>
    </source>
</evidence>
<dbReference type="Gene3D" id="3.90.79.10">
    <property type="entry name" value="Nucleoside Triphosphate Pyrophosphohydrolase"/>
    <property type="match status" value="1"/>
</dbReference>
<dbReference type="PANTHER" id="PTHR42944">
    <property type="entry name" value="ADENINE DNA GLYCOSYLASE"/>
    <property type="match status" value="1"/>
</dbReference>
<evidence type="ECO:0000256" key="2">
    <source>
        <dbReference type="ARBA" id="ARBA00008343"/>
    </source>
</evidence>
<dbReference type="EMBL" id="DS022300">
    <property type="protein sequence ID" value="OAJ35846.1"/>
    <property type="molecule type" value="Genomic_DNA"/>
</dbReference>
<dbReference type="InterPro" id="IPR044298">
    <property type="entry name" value="MIG/MutY"/>
</dbReference>
<keyword evidence="7 13" id="KW-0227">DNA damage</keyword>
<dbReference type="Pfam" id="PF00633">
    <property type="entry name" value="HHH"/>
    <property type="match status" value="1"/>
</dbReference>
<dbReference type="Pfam" id="PF00730">
    <property type="entry name" value="HhH-GPD"/>
    <property type="match status" value="1"/>
</dbReference>
<dbReference type="InterPro" id="IPR004036">
    <property type="entry name" value="Endonuclease-III-like_CS2"/>
</dbReference>
<dbReference type="OrthoDB" id="10248838at2759"/>
<dbReference type="InterPro" id="IPR029119">
    <property type="entry name" value="MutY_C"/>
</dbReference>
<dbReference type="SMART" id="SM00478">
    <property type="entry name" value="ENDO3c"/>
    <property type="match status" value="1"/>
</dbReference>
<dbReference type="InterPro" id="IPR003265">
    <property type="entry name" value="HhH-GPD_domain"/>
</dbReference>
<dbReference type="GO" id="GO:0035485">
    <property type="term" value="F:adenine/guanine mispair binding"/>
    <property type="evidence" value="ECO:0007669"/>
    <property type="project" value="TreeGrafter"/>
</dbReference>
<dbReference type="STRING" id="403673.A0A177W7X3"/>
<keyword evidence="6" id="KW-0479">Metal-binding</keyword>
<dbReference type="GO" id="GO:0005634">
    <property type="term" value="C:nucleus"/>
    <property type="evidence" value="ECO:0007669"/>
    <property type="project" value="TreeGrafter"/>
</dbReference>
<reference evidence="15 16" key="1">
    <citation type="submission" date="2006-10" db="EMBL/GenBank/DDBJ databases">
        <title>The Genome Sequence of Batrachochytrium dendrobatidis JEL423.</title>
        <authorList>
            <consortium name="The Broad Institute Genome Sequencing Platform"/>
            <person name="Birren B."/>
            <person name="Lander E."/>
            <person name="Galagan J."/>
            <person name="Cuomo C."/>
            <person name="Devon K."/>
            <person name="Jaffe D."/>
            <person name="Butler J."/>
            <person name="Alvarez P."/>
            <person name="Gnerre S."/>
            <person name="Grabherr M."/>
            <person name="Kleber M."/>
            <person name="Mauceli E."/>
            <person name="Brockman W."/>
            <person name="Young S."/>
            <person name="LaButti K."/>
            <person name="Sykes S."/>
            <person name="DeCaprio D."/>
            <person name="Crawford M."/>
            <person name="Koehrsen M."/>
            <person name="Engels R."/>
            <person name="Montgomery P."/>
            <person name="Pearson M."/>
            <person name="Howarth C."/>
            <person name="Larson L."/>
            <person name="White J."/>
            <person name="O'Leary S."/>
            <person name="Kodira C."/>
            <person name="Zeng Q."/>
            <person name="Yandava C."/>
            <person name="Alvarado L."/>
            <person name="Longcore J."/>
            <person name="James T."/>
        </authorList>
    </citation>
    <scope>NUCLEOTIDE SEQUENCE [LARGE SCALE GENOMIC DNA]</scope>
    <source>
        <strain evidence="15 16">JEL423</strain>
    </source>
</reference>
<dbReference type="CDD" id="cd00056">
    <property type="entry name" value="ENDO3c"/>
    <property type="match status" value="1"/>
</dbReference>
<sequence length="483" mass="53900">MEERVGWQQSSVGVSEISIFFIAQEYFIHSSIPNIHVYQLLEHPPQDVNKIWSGLGYYSRAKRLYQGAQIVVSKYGGHLPRTAEELEQCIPGIGPYTAGAIASIAFNIPSPLVDGNVIRVLSRLCAFGSDPKARSSVKWYWETAKEIVDPHMPGNFNQALMDLGATVCTPKAPQCNTCPLQSQCMAYIEQEQFQHISDTTTHESQTYISDLDDKSQIKVHQTNLKPSKDSSRRDIQDTPCTHCPMISVANIEDWPITRYPLKIERKPPRQQHCAVVVVERLLESQANQLLVLKSPETGLLAGLWDFPMTVISDIDPATCDNPIITSKPPPAIVLKKAMNQRIHEILGNVEIILQRDMGTVGHVFSHIKRTMHVQYVQIRSNDACVHSSTDGQQPSKRSKVEKMSTSNASEDIAWLTFQELESGKLGTPVTMKKVLAVFKKACAEGQPCKPPKLKAVDKKYKVDKSCPIIGSTRVTRSTSKLNK</sequence>
<dbReference type="CDD" id="cd03431">
    <property type="entry name" value="NUDIX_DNA_Glycosylase_C-MutY"/>
    <property type="match status" value="1"/>
</dbReference>
<evidence type="ECO:0000256" key="13">
    <source>
        <dbReference type="RuleBase" id="RU365096"/>
    </source>
</evidence>
<proteinExistence type="inferred from homology"/>
<keyword evidence="5" id="KW-0004">4Fe-4S</keyword>
<dbReference type="PROSITE" id="PS01155">
    <property type="entry name" value="ENDONUCLEASE_III_2"/>
    <property type="match status" value="1"/>
</dbReference>
<comment type="cofactor">
    <cofactor evidence="13">
        <name>[4Fe-4S] cluster</name>
        <dbReference type="ChEBI" id="CHEBI:49883"/>
    </cofactor>
    <text evidence="13">Binds 1 [4Fe-4S] cluster.</text>
</comment>
<dbReference type="SUPFAM" id="SSF48150">
    <property type="entry name" value="DNA-glycosylase"/>
    <property type="match status" value="1"/>
</dbReference>
<dbReference type="InterPro" id="IPR015797">
    <property type="entry name" value="NUDIX_hydrolase-like_dom_sf"/>
</dbReference>
<dbReference type="GO" id="GO:0006285">
    <property type="term" value="P:base-excision repair, AP site formation"/>
    <property type="evidence" value="ECO:0007669"/>
    <property type="project" value="UniProtKB-ARBA"/>
</dbReference>
<reference evidence="15 16" key="2">
    <citation type="submission" date="2016-05" db="EMBL/GenBank/DDBJ databases">
        <title>Lineage-specific infection strategies underlie the spectrum of fungal disease in amphibians.</title>
        <authorList>
            <person name="Cuomo C.A."/>
            <person name="Farrer R.A."/>
            <person name="James T."/>
            <person name="Longcore J."/>
            <person name="Birren B."/>
        </authorList>
    </citation>
    <scope>NUCLEOTIDE SEQUENCE [LARGE SCALE GENOMIC DNA]</scope>
    <source>
        <strain evidence="15 16">JEL423</strain>
    </source>
</reference>
<dbReference type="SMART" id="SM00525">
    <property type="entry name" value="FES"/>
    <property type="match status" value="1"/>
</dbReference>
<keyword evidence="12 13" id="KW-0326">Glycosidase</keyword>
<evidence type="ECO:0000256" key="10">
    <source>
        <dbReference type="ARBA" id="ARBA00023014"/>
    </source>
</evidence>
<dbReference type="InterPro" id="IPR023170">
    <property type="entry name" value="HhH_base_excis_C"/>
</dbReference>
<dbReference type="FunFam" id="1.10.1670.10:FF:000002">
    <property type="entry name" value="Adenine DNA glycosylase"/>
    <property type="match status" value="1"/>
</dbReference>
<dbReference type="SUPFAM" id="SSF55811">
    <property type="entry name" value="Nudix"/>
    <property type="match status" value="1"/>
</dbReference>
<dbReference type="Gene3D" id="1.10.340.30">
    <property type="entry name" value="Hypothetical protein, domain 2"/>
    <property type="match status" value="1"/>
</dbReference>
<dbReference type="GO" id="GO:0046872">
    <property type="term" value="F:metal ion binding"/>
    <property type="evidence" value="ECO:0007669"/>
    <property type="project" value="UniProtKB-UniRule"/>
</dbReference>
<dbReference type="Pfam" id="PF14815">
    <property type="entry name" value="NUDIX_4"/>
    <property type="match status" value="1"/>
</dbReference>
<evidence type="ECO:0000256" key="5">
    <source>
        <dbReference type="ARBA" id="ARBA00022485"/>
    </source>
</evidence>
<organism evidence="15 16">
    <name type="scientific">Batrachochytrium dendrobatidis (strain JEL423)</name>
    <dbReference type="NCBI Taxonomy" id="403673"/>
    <lineage>
        <taxon>Eukaryota</taxon>
        <taxon>Fungi</taxon>
        <taxon>Fungi incertae sedis</taxon>
        <taxon>Chytridiomycota</taxon>
        <taxon>Chytridiomycota incertae sedis</taxon>
        <taxon>Chytridiomycetes</taxon>
        <taxon>Rhizophydiales</taxon>
        <taxon>Rhizophydiales incertae sedis</taxon>
        <taxon>Batrachochytrium</taxon>
    </lineage>
</organism>
<evidence type="ECO:0000313" key="16">
    <source>
        <dbReference type="Proteomes" id="UP000077115"/>
    </source>
</evidence>
<evidence type="ECO:0000256" key="3">
    <source>
        <dbReference type="ARBA" id="ARBA00012045"/>
    </source>
</evidence>
<dbReference type="GO" id="GO:0032357">
    <property type="term" value="F:oxidized purine DNA binding"/>
    <property type="evidence" value="ECO:0007669"/>
    <property type="project" value="TreeGrafter"/>
</dbReference>